<accession>A0A9D8KE66</accession>
<dbReference type="EMBL" id="JAFGIX010000022">
    <property type="protein sequence ID" value="MBN1572427.1"/>
    <property type="molecule type" value="Genomic_DNA"/>
</dbReference>
<gene>
    <name evidence="1" type="ORF">JW984_04440</name>
</gene>
<dbReference type="Gene3D" id="3.40.50.300">
    <property type="entry name" value="P-loop containing nucleotide triphosphate hydrolases"/>
    <property type="match status" value="1"/>
</dbReference>
<organism evidence="1 2">
    <name type="scientific">Candidatus Zymogenus saltonus</name>
    <dbReference type="NCBI Taxonomy" id="2844893"/>
    <lineage>
        <taxon>Bacteria</taxon>
        <taxon>Deltaproteobacteria</taxon>
        <taxon>Candidatus Zymogenia</taxon>
        <taxon>Candidatus Zymogeniales</taxon>
        <taxon>Candidatus Zymogenaceae</taxon>
        <taxon>Candidatus Zymogenus</taxon>
    </lineage>
</organism>
<reference evidence="1" key="2">
    <citation type="submission" date="2021-01" db="EMBL/GenBank/DDBJ databases">
        <authorList>
            <person name="Hahn C.R."/>
            <person name="Youssef N.H."/>
            <person name="Elshahed M."/>
        </authorList>
    </citation>
    <scope>NUCLEOTIDE SEQUENCE</scope>
    <source>
        <strain evidence="1">Zod_Metabat.24</strain>
    </source>
</reference>
<sequence length="332" mass="38140">MNNKVFEKKSIVPIVKEIRIIGPLHSGKMAILGSIEQAFLNWNKYESGVNIGFFPQNSNMENLCYQYKITIKKGELPKLNIDKITEYIFDLELRGSRLKWFLGKKMVRFRVLYFPGTLSFPSTAKNDHDWSKASGFSKELVDSLDNADGFIACLDANDNDAAFDFWANLPRILGKIENKPKKVVVCLNKSDKLFADREEKAYGSLLNESPLKYGKDFIPKSGLNCLDMYCKGVKLGICWSSVYGFLKTKGYANYNSNNDRLLLWGKEYNDQDVINNWMPYHVVEPFLFMVLGGVKGVKKYSVNSQQFKEWIMGKFSVFYRFLFRLKAVKAKG</sequence>
<evidence type="ECO:0000313" key="2">
    <source>
        <dbReference type="Proteomes" id="UP000809273"/>
    </source>
</evidence>
<dbReference type="SUPFAM" id="SSF52540">
    <property type="entry name" value="P-loop containing nucleoside triphosphate hydrolases"/>
    <property type="match status" value="1"/>
</dbReference>
<reference evidence="1" key="1">
    <citation type="journal article" date="2021" name="Environ. Microbiol.">
        <title>Genomic characterization of three novel Desulfobacterota classes expand the metabolic and phylogenetic diversity of the phylum.</title>
        <authorList>
            <person name="Murphy C.L."/>
            <person name="Biggerstaff J."/>
            <person name="Eichhorn A."/>
            <person name="Ewing E."/>
            <person name="Shahan R."/>
            <person name="Soriano D."/>
            <person name="Stewart S."/>
            <person name="VanMol K."/>
            <person name="Walker R."/>
            <person name="Walters P."/>
            <person name="Elshahed M.S."/>
            <person name="Youssef N.H."/>
        </authorList>
    </citation>
    <scope>NUCLEOTIDE SEQUENCE</scope>
    <source>
        <strain evidence="1">Zod_Metabat.24</strain>
    </source>
</reference>
<dbReference type="AlphaFoldDB" id="A0A9D8KE66"/>
<name>A0A9D8KE66_9DELT</name>
<protein>
    <submittedName>
        <fullName evidence="1">GTPase domain-containing protein</fullName>
    </submittedName>
</protein>
<dbReference type="InterPro" id="IPR027417">
    <property type="entry name" value="P-loop_NTPase"/>
</dbReference>
<comment type="caution">
    <text evidence="1">The sequence shown here is derived from an EMBL/GenBank/DDBJ whole genome shotgun (WGS) entry which is preliminary data.</text>
</comment>
<dbReference type="Proteomes" id="UP000809273">
    <property type="component" value="Unassembled WGS sequence"/>
</dbReference>
<evidence type="ECO:0000313" key="1">
    <source>
        <dbReference type="EMBL" id="MBN1572427.1"/>
    </source>
</evidence>
<proteinExistence type="predicted"/>